<dbReference type="RefSeq" id="WP_006608481.1">
    <property type="nucleotide sequence ID" value="NZ_AFXA01000008.1"/>
</dbReference>
<dbReference type="NCBIfam" id="NF004363">
    <property type="entry name" value="PRK05738.2-4"/>
    <property type="match status" value="1"/>
</dbReference>
<evidence type="ECO:0000256" key="5">
    <source>
        <dbReference type="ARBA" id="ARBA00023274"/>
    </source>
</evidence>
<evidence type="ECO:0000256" key="4">
    <source>
        <dbReference type="ARBA" id="ARBA00022980"/>
    </source>
</evidence>
<gene>
    <name evidence="6" type="primary">rplW</name>
    <name evidence="8" type="ORF">MCSF7_00296</name>
</gene>
<dbReference type="AlphaFoldDB" id="F9UJL4"/>
<dbReference type="NCBIfam" id="NF008919">
    <property type="entry name" value="PRK12280.1-3"/>
    <property type="match status" value="1"/>
</dbReference>
<dbReference type="SUPFAM" id="SSF54189">
    <property type="entry name" value="Ribosomal proteins S24e, L23 and L15e"/>
    <property type="match status" value="1"/>
</dbReference>
<comment type="function">
    <text evidence="6">One of the early assembly proteins it binds 23S rRNA. One of the proteins that surrounds the polypeptide exit tunnel on the outside of the ribosome. Forms the main docking site for trigger factor binding to the ribosome.</text>
</comment>
<dbReference type="HAMAP" id="MF_01369_B">
    <property type="entry name" value="Ribosomal_uL23_B"/>
    <property type="match status" value="1"/>
</dbReference>
<dbReference type="PANTHER" id="PTHR11620">
    <property type="entry name" value="60S RIBOSOMAL PROTEIN L23A"/>
    <property type="match status" value="1"/>
</dbReference>
<dbReference type="InterPro" id="IPR012678">
    <property type="entry name" value="Ribosomal_uL23/eL15/eS24_sf"/>
</dbReference>
<evidence type="ECO:0000256" key="1">
    <source>
        <dbReference type="ARBA" id="ARBA00006700"/>
    </source>
</evidence>
<dbReference type="InterPro" id="IPR013025">
    <property type="entry name" value="Ribosomal_uL23-like"/>
</dbReference>
<evidence type="ECO:0000313" key="9">
    <source>
        <dbReference type="Proteomes" id="UP000004978"/>
    </source>
</evidence>
<sequence length="155" mass="17543">MELTQVIKKPVLTEKSNNLQAQNTYTFVVEYSANKYQIKQAVEHIFQVKVESVNTLKYDKKFKRVGRYEGYLNRYKKAVVTLKEGSVINYYPNEAEAQDEAKKEAKAQKVAQDKAQNKAKEAQLADKIAAKKAKAANNKATNAAKKPVTRSKKEA</sequence>
<keyword evidence="9" id="KW-1185">Reference proteome</keyword>
<accession>F9UJL4</accession>
<keyword evidence="5 6" id="KW-0687">Ribonucleoprotein</keyword>
<dbReference type="Gene3D" id="3.30.70.330">
    <property type="match status" value="1"/>
</dbReference>
<dbReference type="Proteomes" id="UP000004978">
    <property type="component" value="Unassembled WGS sequence"/>
</dbReference>
<evidence type="ECO:0000313" key="8">
    <source>
        <dbReference type="EMBL" id="EGV00395.1"/>
    </source>
</evidence>
<dbReference type="GO" id="GO:0005840">
    <property type="term" value="C:ribosome"/>
    <property type="evidence" value="ECO:0007669"/>
    <property type="project" value="UniProtKB-KW"/>
</dbReference>
<proteinExistence type="inferred from homology"/>
<dbReference type="GO" id="GO:0006412">
    <property type="term" value="P:translation"/>
    <property type="evidence" value="ECO:0007669"/>
    <property type="project" value="UniProtKB-UniRule"/>
</dbReference>
<reference evidence="8 9" key="1">
    <citation type="journal article" date="2013" name="Genome Announc.">
        <title>Genome Sequence of Mycoplasma columbinum Strain SF7.</title>
        <authorList>
            <person name="Guo Z."/>
            <person name="Xu X."/>
            <person name="Zheng Q."/>
            <person name="Li T."/>
            <person name="Kuang S."/>
            <person name="Zhang Z."/>
            <person name="Chen Y."/>
            <person name="Lu X."/>
            <person name="Zhou R."/>
            <person name="Bi D."/>
            <person name="Jin H."/>
        </authorList>
    </citation>
    <scope>NUCLEOTIDE SEQUENCE [LARGE SCALE GENOMIC DNA]</scope>
    <source>
        <strain evidence="8 9">SF7</strain>
    </source>
</reference>
<dbReference type="GO" id="GO:1990904">
    <property type="term" value="C:ribonucleoprotein complex"/>
    <property type="evidence" value="ECO:0007669"/>
    <property type="project" value="UniProtKB-KW"/>
</dbReference>
<dbReference type="Pfam" id="PF00276">
    <property type="entry name" value="Ribosomal_L23"/>
    <property type="match status" value="1"/>
</dbReference>
<keyword evidence="4 6" id="KW-0689">Ribosomal protein</keyword>
<dbReference type="FunFam" id="3.30.70.330:FF:000001">
    <property type="entry name" value="50S ribosomal protein L23"/>
    <property type="match status" value="1"/>
</dbReference>
<feature type="region of interest" description="Disordered" evidence="7">
    <location>
        <begin position="133"/>
        <end position="155"/>
    </location>
</feature>
<protein>
    <recommendedName>
        <fullName evidence="6">Large ribosomal subunit protein uL23</fullName>
    </recommendedName>
</protein>
<comment type="similarity">
    <text evidence="1 6">Belongs to the universal ribosomal protein uL23 family.</text>
</comment>
<feature type="compositionally biased region" description="Low complexity" evidence="7">
    <location>
        <begin position="135"/>
        <end position="146"/>
    </location>
</feature>
<keyword evidence="2 6" id="KW-0699">rRNA-binding</keyword>
<dbReference type="InterPro" id="IPR012677">
    <property type="entry name" value="Nucleotide-bd_a/b_plait_sf"/>
</dbReference>
<dbReference type="GO" id="GO:0003735">
    <property type="term" value="F:structural constituent of ribosome"/>
    <property type="evidence" value="ECO:0007669"/>
    <property type="project" value="InterPro"/>
</dbReference>
<evidence type="ECO:0000256" key="3">
    <source>
        <dbReference type="ARBA" id="ARBA00022884"/>
    </source>
</evidence>
<dbReference type="eggNOG" id="COG0089">
    <property type="taxonomic scope" value="Bacteria"/>
</dbReference>
<dbReference type="EMBL" id="AFXA01000008">
    <property type="protein sequence ID" value="EGV00395.1"/>
    <property type="molecule type" value="Genomic_DNA"/>
</dbReference>
<evidence type="ECO:0000256" key="7">
    <source>
        <dbReference type="SAM" id="MobiDB-lite"/>
    </source>
</evidence>
<keyword evidence="3 6" id="KW-0694">RNA-binding</keyword>
<organism evidence="8 9">
    <name type="scientific">Mycoplasmopsis columbina SF7</name>
    <dbReference type="NCBI Taxonomy" id="1037410"/>
    <lineage>
        <taxon>Bacteria</taxon>
        <taxon>Bacillati</taxon>
        <taxon>Mycoplasmatota</taxon>
        <taxon>Mycoplasmoidales</taxon>
        <taxon>Metamycoplasmataceae</taxon>
        <taxon>Mycoplasmopsis</taxon>
    </lineage>
</organism>
<name>F9UJL4_9BACT</name>
<evidence type="ECO:0000256" key="6">
    <source>
        <dbReference type="HAMAP-Rule" id="MF_01369"/>
    </source>
</evidence>
<evidence type="ECO:0000256" key="2">
    <source>
        <dbReference type="ARBA" id="ARBA00022730"/>
    </source>
</evidence>
<dbReference type="GO" id="GO:0019843">
    <property type="term" value="F:rRNA binding"/>
    <property type="evidence" value="ECO:0007669"/>
    <property type="project" value="UniProtKB-UniRule"/>
</dbReference>
<dbReference type="STRING" id="1037410.MCSF7_00296"/>
<comment type="subunit">
    <text evidence="6">Part of the 50S ribosomal subunit. Contacts protein L29, and trigger factor when it is bound to the ribosome.</text>
</comment>
<comment type="caution">
    <text evidence="8">The sequence shown here is derived from an EMBL/GenBank/DDBJ whole genome shotgun (WGS) entry which is preliminary data.</text>
</comment>